<reference evidence="2" key="1">
    <citation type="submission" date="2020-10" db="EMBL/GenBank/DDBJ databases">
        <title>Taxonomic study of unclassified bacteria belonging to the class Ktedonobacteria.</title>
        <authorList>
            <person name="Yabe S."/>
            <person name="Wang C.M."/>
            <person name="Zheng Y."/>
            <person name="Sakai Y."/>
            <person name="Cavaletti L."/>
            <person name="Monciardini P."/>
            <person name="Donadio S."/>
        </authorList>
    </citation>
    <scope>NUCLEOTIDE SEQUENCE</scope>
    <source>
        <strain evidence="2">SOSP1-1</strain>
    </source>
</reference>
<sequence>MRPDETLGSWVALVMHSLTNAFAEVLQRQCKHLEKPYTITPPQWAALAWIDTYQVLPIGVLAQKLGIDASVATGIVKRLEVHGLIERVHDQIDRRIVRLSLTSEGSEIVHQLNPVVIAFNERSFHGFSLEQQQILLEQLRQIISNVALETGSRHDNLV</sequence>
<proteinExistence type="predicted"/>
<dbReference type="AlphaFoldDB" id="A0A8J3HYG6"/>
<dbReference type="EMBL" id="BNJF01000001">
    <property type="protein sequence ID" value="GHO42274.1"/>
    <property type="molecule type" value="Genomic_DNA"/>
</dbReference>
<evidence type="ECO:0000313" key="2">
    <source>
        <dbReference type="EMBL" id="GHO42274.1"/>
    </source>
</evidence>
<name>A0A8J3HYG6_9CHLR</name>
<dbReference type="RefSeq" id="WP_220191839.1">
    <property type="nucleotide sequence ID" value="NZ_BNJF01000001.1"/>
</dbReference>
<dbReference type="GO" id="GO:0006950">
    <property type="term" value="P:response to stress"/>
    <property type="evidence" value="ECO:0007669"/>
    <property type="project" value="TreeGrafter"/>
</dbReference>
<dbReference type="InterPro" id="IPR039422">
    <property type="entry name" value="MarR/SlyA-like"/>
</dbReference>
<protein>
    <recommendedName>
        <fullName evidence="1">HTH marR-type domain-containing protein</fullName>
    </recommendedName>
</protein>
<dbReference type="PANTHER" id="PTHR33164:SF89">
    <property type="entry name" value="MARR FAMILY REGULATORY PROTEIN"/>
    <property type="match status" value="1"/>
</dbReference>
<dbReference type="Gene3D" id="1.10.10.10">
    <property type="entry name" value="Winged helix-like DNA-binding domain superfamily/Winged helix DNA-binding domain"/>
    <property type="match status" value="1"/>
</dbReference>
<comment type="caution">
    <text evidence="2">The sequence shown here is derived from an EMBL/GenBank/DDBJ whole genome shotgun (WGS) entry which is preliminary data.</text>
</comment>
<organism evidence="2 3">
    <name type="scientific">Ktedonospora formicarum</name>
    <dbReference type="NCBI Taxonomy" id="2778364"/>
    <lineage>
        <taxon>Bacteria</taxon>
        <taxon>Bacillati</taxon>
        <taxon>Chloroflexota</taxon>
        <taxon>Ktedonobacteria</taxon>
        <taxon>Ktedonobacterales</taxon>
        <taxon>Ktedonobacteraceae</taxon>
        <taxon>Ktedonospora</taxon>
    </lineage>
</organism>
<dbReference type="Proteomes" id="UP000612362">
    <property type="component" value="Unassembled WGS sequence"/>
</dbReference>
<gene>
    <name evidence="2" type="ORF">KSX_04370</name>
</gene>
<keyword evidence="3" id="KW-1185">Reference proteome</keyword>
<dbReference type="SMART" id="SM00347">
    <property type="entry name" value="HTH_MARR"/>
    <property type="match status" value="1"/>
</dbReference>
<accession>A0A8J3HYG6</accession>
<dbReference type="InterPro" id="IPR000835">
    <property type="entry name" value="HTH_MarR-typ"/>
</dbReference>
<evidence type="ECO:0000313" key="3">
    <source>
        <dbReference type="Proteomes" id="UP000612362"/>
    </source>
</evidence>
<dbReference type="SUPFAM" id="SSF46785">
    <property type="entry name" value="Winged helix' DNA-binding domain"/>
    <property type="match status" value="1"/>
</dbReference>
<dbReference type="Pfam" id="PF01047">
    <property type="entry name" value="MarR"/>
    <property type="match status" value="1"/>
</dbReference>
<dbReference type="PRINTS" id="PR00598">
    <property type="entry name" value="HTHMARR"/>
</dbReference>
<dbReference type="PROSITE" id="PS50995">
    <property type="entry name" value="HTH_MARR_2"/>
    <property type="match status" value="1"/>
</dbReference>
<feature type="domain" description="HTH marR-type" evidence="1">
    <location>
        <begin position="1"/>
        <end position="144"/>
    </location>
</feature>
<dbReference type="GO" id="GO:0003700">
    <property type="term" value="F:DNA-binding transcription factor activity"/>
    <property type="evidence" value="ECO:0007669"/>
    <property type="project" value="InterPro"/>
</dbReference>
<dbReference type="InterPro" id="IPR036390">
    <property type="entry name" value="WH_DNA-bd_sf"/>
</dbReference>
<dbReference type="PANTHER" id="PTHR33164">
    <property type="entry name" value="TRANSCRIPTIONAL REGULATOR, MARR FAMILY"/>
    <property type="match status" value="1"/>
</dbReference>
<evidence type="ECO:0000259" key="1">
    <source>
        <dbReference type="PROSITE" id="PS50995"/>
    </source>
</evidence>
<dbReference type="InterPro" id="IPR036388">
    <property type="entry name" value="WH-like_DNA-bd_sf"/>
</dbReference>